<comment type="caution">
    <text evidence="1">The sequence shown here is derived from an EMBL/GenBank/DDBJ whole genome shotgun (WGS) entry which is preliminary data.</text>
</comment>
<organism evidence="1 2">
    <name type="scientific">Lacticaseibacillus rhamnosus</name>
    <name type="common">Lactobacillus rhamnosus</name>
    <dbReference type="NCBI Taxonomy" id="47715"/>
    <lineage>
        <taxon>Bacteria</taxon>
        <taxon>Bacillati</taxon>
        <taxon>Bacillota</taxon>
        <taxon>Bacilli</taxon>
        <taxon>Lactobacillales</taxon>
        <taxon>Lactobacillaceae</taxon>
        <taxon>Lacticaseibacillus</taxon>
    </lineage>
</organism>
<name>A0A7Y7UJV8_LACRH</name>
<protein>
    <submittedName>
        <fullName evidence="1">Uncharacterized protein</fullName>
    </submittedName>
</protein>
<dbReference type="AlphaFoldDB" id="A0A7Y7UJV8"/>
<proteinExistence type="predicted"/>
<evidence type="ECO:0000313" key="1">
    <source>
        <dbReference type="EMBL" id="NVO89544.1"/>
    </source>
</evidence>
<dbReference type="RefSeq" id="WP_176818715.1">
    <property type="nucleotide sequence ID" value="NZ_JABXWP010000031.1"/>
</dbReference>
<sequence>MHYELINTVDPNAPIWTDIKKRAKRDHATILTLSAQSDYGRILNDAGLKGVNLVDLVTKRKYHPKRYRFFNKVRVPYAAKVDMNENGSISILHEGDSIGREFLFPNSRRAAQDIRYSNPDGSMDYIEEYAADGSVFSNIFYYENDLQELVFYDLEERPVLRYYYYEGNINYVTIEDPISHEVQTSYPNLGEFVQDQMAKTVHPNDTVTFNYMGAELDALVKTQSHNVLQLSEDPFDENNVLRGNLESILTNAIPYVQEVRMPLASFQKIGQANVPMGKIRIG</sequence>
<accession>A0A7Y7UJV8</accession>
<dbReference type="Proteomes" id="UP000542889">
    <property type="component" value="Unassembled WGS sequence"/>
</dbReference>
<reference evidence="1 2" key="1">
    <citation type="submission" date="2020-06" db="EMBL/GenBank/DDBJ databases">
        <title>Lactobacillus rhamnosus QC,genome.</title>
        <authorList>
            <person name="Yi H."/>
            <person name="Jin M."/>
        </authorList>
    </citation>
    <scope>NUCLEOTIDE SEQUENCE [LARGE SCALE GENOMIC DNA]</scope>
    <source>
        <strain evidence="1 2">QC</strain>
    </source>
</reference>
<dbReference type="EMBL" id="JABXWP010000031">
    <property type="protein sequence ID" value="NVO89544.1"/>
    <property type="molecule type" value="Genomic_DNA"/>
</dbReference>
<gene>
    <name evidence="1" type="ORF">HWN39_13805</name>
</gene>
<evidence type="ECO:0000313" key="2">
    <source>
        <dbReference type="Proteomes" id="UP000542889"/>
    </source>
</evidence>